<dbReference type="InterPro" id="IPR001626">
    <property type="entry name" value="ABC_TroCD"/>
</dbReference>
<dbReference type="CDD" id="cd06550">
    <property type="entry name" value="TM_ABC_iron-siderophores_like"/>
    <property type="match status" value="1"/>
</dbReference>
<dbReference type="InterPro" id="IPR037294">
    <property type="entry name" value="ABC_BtuC-like"/>
</dbReference>
<evidence type="ECO:0000256" key="5">
    <source>
        <dbReference type="ARBA" id="ARBA00022692"/>
    </source>
</evidence>
<dbReference type="GO" id="GO:0055085">
    <property type="term" value="P:transmembrane transport"/>
    <property type="evidence" value="ECO:0007669"/>
    <property type="project" value="InterPro"/>
</dbReference>
<feature type="transmembrane region" description="Helical" evidence="9">
    <location>
        <begin position="144"/>
        <end position="163"/>
    </location>
</feature>
<dbReference type="PANTHER" id="PTHR30477:SF8">
    <property type="entry name" value="METAL TRANSPORT SYSTEM MEMBRANE PROTEIN CT_070-RELATED"/>
    <property type="match status" value="1"/>
</dbReference>
<dbReference type="Gene3D" id="1.10.3470.10">
    <property type="entry name" value="ABC transporter involved in vitamin B12 uptake, BtuC"/>
    <property type="match status" value="1"/>
</dbReference>
<dbReference type="GO" id="GO:0010043">
    <property type="term" value="P:response to zinc ion"/>
    <property type="evidence" value="ECO:0007669"/>
    <property type="project" value="TreeGrafter"/>
</dbReference>
<evidence type="ECO:0000256" key="9">
    <source>
        <dbReference type="SAM" id="Phobius"/>
    </source>
</evidence>
<accession>A0A6N7EY06</accession>
<keyword evidence="3 8" id="KW-0813">Transport</keyword>
<evidence type="ECO:0000313" key="10">
    <source>
        <dbReference type="EMBL" id="MPV85348.1"/>
    </source>
</evidence>
<name>A0A6N7EY06_9GAMM</name>
<dbReference type="SUPFAM" id="SSF81345">
    <property type="entry name" value="ABC transporter involved in vitamin B12 uptake, BtuC"/>
    <property type="match status" value="1"/>
</dbReference>
<evidence type="ECO:0000256" key="4">
    <source>
        <dbReference type="ARBA" id="ARBA00022475"/>
    </source>
</evidence>
<organism evidence="10 11">
    <name type="scientific">Ostreibacterium oceani</name>
    <dbReference type="NCBI Taxonomy" id="2654998"/>
    <lineage>
        <taxon>Bacteria</taxon>
        <taxon>Pseudomonadati</taxon>
        <taxon>Pseudomonadota</taxon>
        <taxon>Gammaproteobacteria</taxon>
        <taxon>Cardiobacteriales</taxon>
        <taxon>Ostreibacteriaceae</taxon>
        <taxon>Ostreibacterium</taxon>
    </lineage>
</organism>
<evidence type="ECO:0000256" key="3">
    <source>
        <dbReference type="ARBA" id="ARBA00022448"/>
    </source>
</evidence>
<dbReference type="Proteomes" id="UP000471298">
    <property type="component" value="Unassembled WGS sequence"/>
</dbReference>
<dbReference type="GO" id="GO:0043190">
    <property type="term" value="C:ATP-binding cassette (ABC) transporter complex"/>
    <property type="evidence" value="ECO:0007669"/>
    <property type="project" value="InterPro"/>
</dbReference>
<evidence type="ECO:0000256" key="8">
    <source>
        <dbReference type="RuleBase" id="RU003943"/>
    </source>
</evidence>
<feature type="transmembrane region" description="Helical" evidence="9">
    <location>
        <begin position="204"/>
        <end position="224"/>
    </location>
</feature>
<dbReference type="EMBL" id="WHNW01000001">
    <property type="protein sequence ID" value="MPV85348.1"/>
    <property type="molecule type" value="Genomic_DNA"/>
</dbReference>
<protein>
    <submittedName>
        <fullName evidence="10">Metal ABC transporter permease</fullName>
    </submittedName>
</protein>
<dbReference type="Pfam" id="PF00950">
    <property type="entry name" value="ABC-3"/>
    <property type="match status" value="1"/>
</dbReference>
<evidence type="ECO:0000256" key="2">
    <source>
        <dbReference type="ARBA" id="ARBA00008034"/>
    </source>
</evidence>
<dbReference type="PANTHER" id="PTHR30477">
    <property type="entry name" value="ABC-TRANSPORTER METAL-BINDING PROTEIN"/>
    <property type="match status" value="1"/>
</dbReference>
<dbReference type="RefSeq" id="WP_152808510.1">
    <property type="nucleotide sequence ID" value="NZ_WHNW01000001.1"/>
</dbReference>
<gene>
    <name evidence="10" type="ORF">GCU85_01195</name>
</gene>
<evidence type="ECO:0000256" key="1">
    <source>
        <dbReference type="ARBA" id="ARBA00004651"/>
    </source>
</evidence>
<keyword evidence="7 9" id="KW-0472">Membrane</keyword>
<feature type="transmembrane region" description="Helical" evidence="9">
    <location>
        <begin position="231"/>
        <end position="249"/>
    </location>
</feature>
<reference evidence="10 11" key="1">
    <citation type="submission" date="2019-10" db="EMBL/GenBank/DDBJ databases">
        <title>Cardiobacteriales fam. a chemoheterotrophic member of the order Cardiobacteriales, and proposal of Cardiobacteriales fam. nov.</title>
        <authorList>
            <person name="Wang C."/>
        </authorList>
    </citation>
    <scope>NUCLEOTIDE SEQUENCE [LARGE SCALE GENOMIC DNA]</scope>
    <source>
        <strain evidence="10 11">ML27</strain>
    </source>
</reference>
<evidence type="ECO:0000313" key="11">
    <source>
        <dbReference type="Proteomes" id="UP000471298"/>
    </source>
</evidence>
<feature type="transmembrane region" description="Helical" evidence="9">
    <location>
        <begin position="175"/>
        <end position="198"/>
    </location>
</feature>
<evidence type="ECO:0000256" key="6">
    <source>
        <dbReference type="ARBA" id="ARBA00022989"/>
    </source>
</evidence>
<evidence type="ECO:0000256" key="7">
    <source>
        <dbReference type="ARBA" id="ARBA00023136"/>
    </source>
</evidence>
<feature type="transmembrane region" description="Helical" evidence="9">
    <location>
        <begin position="37"/>
        <end position="54"/>
    </location>
</feature>
<keyword evidence="11" id="KW-1185">Reference proteome</keyword>
<keyword evidence="6 9" id="KW-1133">Transmembrane helix</keyword>
<proteinExistence type="inferred from homology"/>
<dbReference type="AlphaFoldDB" id="A0A6N7EY06"/>
<feature type="transmembrane region" description="Helical" evidence="9">
    <location>
        <begin position="91"/>
        <end position="110"/>
    </location>
</feature>
<feature type="transmembrane region" description="Helical" evidence="9">
    <location>
        <begin position="255"/>
        <end position="275"/>
    </location>
</feature>
<sequence length="290" mass="31011">MTAAQIEIQLLAILVALACVIPGCFLVLRKMAMISDAISHAILPGIVIGFFLHQDLGSPLLMITATASGLLAVVLIEWLRQSELVKADAAIGLVFPALFSLGVVLISRYAETVHLDIDAVLVGEMTFAPFNRWYINGVDLGPKAIWVMGTILLINLLLLGLFYNALKLTTIDASFALTLGLSPQIIHYGLMAVTSLTTVGAFDAVGAVLVIAFVIVPAATAYLITHRLSHLLIVASFIAIIASISGYWLAYAADLSIAGCITVVLGGVFLFTQRLTKPLNRLMQKHVTTN</sequence>
<comment type="subcellular location">
    <subcellularLocation>
        <location evidence="1 8">Cell membrane</location>
        <topology evidence="1 8">Multi-pass membrane protein</topology>
    </subcellularLocation>
</comment>
<comment type="caution">
    <text evidence="10">The sequence shown here is derived from an EMBL/GenBank/DDBJ whole genome shotgun (WGS) entry which is preliminary data.</text>
</comment>
<keyword evidence="5 8" id="KW-0812">Transmembrane</keyword>
<keyword evidence="4" id="KW-1003">Cell membrane</keyword>
<feature type="transmembrane region" description="Helical" evidence="9">
    <location>
        <begin position="60"/>
        <end position="79"/>
    </location>
</feature>
<feature type="transmembrane region" description="Helical" evidence="9">
    <location>
        <begin position="6"/>
        <end position="28"/>
    </location>
</feature>
<dbReference type="InParanoid" id="A0A6N7EY06"/>
<comment type="similarity">
    <text evidence="2 8">Belongs to the ABC-3 integral membrane protein family.</text>
</comment>